<accession>A0A0C3LIS4</accession>
<reference evidence="1 2" key="1">
    <citation type="submission" date="2014-04" db="EMBL/GenBank/DDBJ databases">
        <authorList>
            <consortium name="DOE Joint Genome Institute"/>
            <person name="Kuo A."/>
            <person name="Girlanda M."/>
            <person name="Perotto S."/>
            <person name="Kohler A."/>
            <person name="Nagy L.G."/>
            <person name="Floudas D."/>
            <person name="Copeland A."/>
            <person name="Barry K.W."/>
            <person name="Cichocki N."/>
            <person name="Veneault-Fourrey C."/>
            <person name="LaButti K."/>
            <person name="Lindquist E.A."/>
            <person name="Lipzen A."/>
            <person name="Lundell T."/>
            <person name="Morin E."/>
            <person name="Murat C."/>
            <person name="Sun H."/>
            <person name="Tunlid A."/>
            <person name="Henrissat B."/>
            <person name="Grigoriev I.V."/>
            <person name="Hibbett D.S."/>
            <person name="Martin F."/>
            <person name="Nordberg H.P."/>
            <person name="Cantor M.N."/>
            <person name="Hua S.X."/>
        </authorList>
    </citation>
    <scope>NUCLEOTIDE SEQUENCE [LARGE SCALE GENOMIC DNA]</scope>
    <source>
        <strain evidence="1 2">MUT 4182</strain>
    </source>
</reference>
<name>A0A0C3LIS4_9AGAM</name>
<dbReference type="HOGENOM" id="CLU_554543_0_0_1"/>
<dbReference type="AlphaFoldDB" id="A0A0C3LIS4"/>
<reference evidence="2" key="2">
    <citation type="submission" date="2015-01" db="EMBL/GenBank/DDBJ databases">
        <title>Evolutionary Origins and Diversification of the Mycorrhizal Mutualists.</title>
        <authorList>
            <consortium name="DOE Joint Genome Institute"/>
            <consortium name="Mycorrhizal Genomics Consortium"/>
            <person name="Kohler A."/>
            <person name="Kuo A."/>
            <person name="Nagy L.G."/>
            <person name="Floudas D."/>
            <person name="Copeland A."/>
            <person name="Barry K.W."/>
            <person name="Cichocki N."/>
            <person name="Veneault-Fourrey C."/>
            <person name="LaButti K."/>
            <person name="Lindquist E.A."/>
            <person name="Lipzen A."/>
            <person name="Lundell T."/>
            <person name="Morin E."/>
            <person name="Murat C."/>
            <person name="Riley R."/>
            <person name="Ohm R."/>
            <person name="Sun H."/>
            <person name="Tunlid A."/>
            <person name="Henrissat B."/>
            <person name="Grigoriev I.V."/>
            <person name="Hibbett D.S."/>
            <person name="Martin F."/>
        </authorList>
    </citation>
    <scope>NUCLEOTIDE SEQUENCE [LARGE SCALE GENOMIC DNA]</scope>
    <source>
        <strain evidence="2">MUT 4182</strain>
    </source>
</reference>
<proteinExistence type="predicted"/>
<sequence length="492" mass="55574">MPRTSVTCPTAFAAAQPYPSEAVVVLVPPHPSLPSIRLEDSTFEANRNDANDQVPSPKSTATRAFSRSAIRGGLVDHVLPLYGLLKEPYDQPVAPLDLRRSSPLDKHAWRTVRLLETFLLRPDLALRVRHLDISAYYCNNLCYERVIPDVLQFDGTNGLSLAKNVRSLTLSELRDWIHMPERTNFRAVVSTMKLTHLKIQGIRDGPIIGDDYRMWNGNFFEGMLGVLQAQPSLESLSLVECKFSPAFLSDLGARLSGSDVPALRNLTAQPEVAAAFLTRISGPESIALAIDEWREPDLIPMSMGDAENRASVRELTFRVSQKRDWTREQVSRFLPLFPNVETLRVVLCSRYHVAWEEPQGVEDCLYVVPSNIHILPSICCLELGYEADHEIPNGWKPVRQEGTVSAFGDDRVIFERLEEFIREIKLVCPQLEMFVDPKRRLWVYLPDSDSSGGGSSAKLMGKLEVEQEGFVKDLPWTKRRPRRTLRNVLGWS</sequence>
<dbReference type="Proteomes" id="UP000054248">
    <property type="component" value="Unassembled WGS sequence"/>
</dbReference>
<dbReference type="EMBL" id="KN823142">
    <property type="protein sequence ID" value="KIO21307.1"/>
    <property type="molecule type" value="Genomic_DNA"/>
</dbReference>
<organism evidence="1 2">
    <name type="scientific">Tulasnella calospora MUT 4182</name>
    <dbReference type="NCBI Taxonomy" id="1051891"/>
    <lineage>
        <taxon>Eukaryota</taxon>
        <taxon>Fungi</taxon>
        <taxon>Dikarya</taxon>
        <taxon>Basidiomycota</taxon>
        <taxon>Agaricomycotina</taxon>
        <taxon>Agaricomycetes</taxon>
        <taxon>Cantharellales</taxon>
        <taxon>Tulasnellaceae</taxon>
        <taxon>Tulasnella</taxon>
    </lineage>
</organism>
<evidence type="ECO:0000313" key="2">
    <source>
        <dbReference type="Proteomes" id="UP000054248"/>
    </source>
</evidence>
<dbReference type="OrthoDB" id="3234118at2759"/>
<keyword evidence="2" id="KW-1185">Reference proteome</keyword>
<gene>
    <name evidence="1" type="ORF">M407DRAFT_29082</name>
</gene>
<protein>
    <submittedName>
        <fullName evidence="1">Uncharacterized protein</fullName>
    </submittedName>
</protein>
<evidence type="ECO:0000313" key="1">
    <source>
        <dbReference type="EMBL" id="KIO21307.1"/>
    </source>
</evidence>